<dbReference type="Proteomes" id="UP000823399">
    <property type="component" value="Unassembled WGS sequence"/>
</dbReference>
<organism evidence="1 2">
    <name type="scientific">Suillus discolor</name>
    <dbReference type="NCBI Taxonomy" id="1912936"/>
    <lineage>
        <taxon>Eukaryota</taxon>
        <taxon>Fungi</taxon>
        <taxon>Dikarya</taxon>
        <taxon>Basidiomycota</taxon>
        <taxon>Agaricomycotina</taxon>
        <taxon>Agaricomycetes</taxon>
        <taxon>Agaricomycetidae</taxon>
        <taxon>Boletales</taxon>
        <taxon>Suillineae</taxon>
        <taxon>Suillaceae</taxon>
        <taxon>Suillus</taxon>
    </lineage>
</organism>
<evidence type="ECO:0000313" key="2">
    <source>
        <dbReference type="Proteomes" id="UP000823399"/>
    </source>
</evidence>
<dbReference type="EMBL" id="JABBWM010000032">
    <property type="protein sequence ID" value="KAG2107190.1"/>
    <property type="molecule type" value="Genomic_DNA"/>
</dbReference>
<accession>A0A9P7F608</accession>
<comment type="caution">
    <text evidence="1">The sequence shown here is derived from an EMBL/GenBank/DDBJ whole genome shotgun (WGS) entry which is preliminary data.</text>
</comment>
<dbReference type="RefSeq" id="XP_041292068.1">
    <property type="nucleotide sequence ID" value="XM_041444073.1"/>
</dbReference>
<gene>
    <name evidence="1" type="ORF">F5147DRAFT_837451</name>
</gene>
<dbReference type="AlphaFoldDB" id="A0A9P7F608"/>
<name>A0A9P7F608_9AGAM</name>
<keyword evidence="2" id="KW-1185">Reference proteome</keyword>
<dbReference type="OrthoDB" id="10547954at2759"/>
<feature type="non-terminal residue" evidence="1">
    <location>
        <position position="112"/>
    </location>
</feature>
<protein>
    <submittedName>
        <fullName evidence="1">Uncharacterized protein</fullName>
    </submittedName>
</protein>
<evidence type="ECO:0000313" key="1">
    <source>
        <dbReference type="EMBL" id="KAG2107190.1"/>
    </source>
</evidence>
<reference evidence="1" key="1">
    <citation type="journal article" date="2020" name="New Phytol.">
        <title>Comparative genomics reveals dynamic genome evolution in host specialist ectomycorrhizal fungi.</title>
        <authorList>
            <person name="Lofgren L.A."/>
            <person name="Nguyen N.H."/>
            <person name="Vilgalys R."/>
            <person name="Ruytinx J."/>
            <person name="Liao H.L."/>
            <person name="Branco S."/>
            <person name="Kuo A."/>
            <person name="LaButti K."/>
            <person name="Lipzen A."/>
            <person name="Andreopoulos W."/>
            <person name="Pangilinan J."/>
            <person name="Riley R."/>
            <person name="Hundley H."/>
            <person name="Na H."/>
            <person name="Barry K."/>
            <person name="Grigoriev I.V."/>
            <person name="Stajich J.E."/>
            <person name="Kennedy P.G."/>
        </authorList>
    </citation>
    <scope>NUCLEOTIDE SEQUENCE</scope>
    <source>
        <strain evidence="1">FC423</strain>
    </source>
</reference>
<sequence>MSRQCPLHGHPARRSLASIGETRVAMHPVRKTKPTAALLHSAEPATFSFQKKAVNDFRIAEAARHAEQAENIEPIPTPTSSSLPARLISSISSPSFSSSPSSLLLLSFVVRI</sequence>
<proteinExistence type="predicted"/>
<dbReference type="GeneID" id="64706332"/>